<dbReference type="NCBIfam" id="TIGR00350">
    <property type="entry name" value="lytR_cpsA_psr"/>
    <property type="match status" value="1"/>
</dbReference>
<dbReference type="Proteomes" id="UP000006069">
    <property type="component" value="Unassembled WGS sequence"/>
</dbReference>
<dbReference type="HOGENOM" id="CLU_016455_3_0_11"/>
<evidence type="ECO:0000256" key="2">
    <source>
        <dbReference type="SAM" id="MobiDB-lite"/>
    </source>
</evidence>
<evidence type="ECO:0000313" key="5">
    <source>
        <dbReference type="EMBL" id="EJZ83991.1"/>
    </source>
</evidence>
<dbReference type="PANTHER" id="PTHR33392">
    <property type="entry name" value="POLYISOPRENYL-TEICHOIC ACID--PEPTIDOGLYCAN TEICHOIC ACID TRANSFERASE TAGU"/>
    <property type="match status" value="1"/>
</dbReference>
<accession>K0YKH8</accession>
<dbReference type="FunCoup" id="K0YKH8">
    <property type="interactions" value="1"/>
</dbReference>
<reference evidence="5 6" key="1">
    <citation type="submission" date="2012-08" db="EMBL/GenBank/DDBJ databases">
        <title>The Genome Sequence of Slackia piriformis YIT 12062.</title>
        <authorList>
            <consortium name="The Broad Institute Genome Sequencing Platform"/>
            <person name="Earl A."/>
            <person name="Ward D."/>
            <person name="Feldgarden M."/>
            <person name="Gevers D."/>
            <person name="Morotomi M."/>
            <person name="Walker B."/>
            <person name="Young S.K."/>
            <person name="Zeng Q."/>
            <person name="Gargeya S."/>
            <person name="Fitzgerald M."/>
            <person name="Haas B."/>
            <person name="Abouelleil A."/>
            <person name="Alvarado L."/>
            <person name="Arachchi H.M."/>
            <person name="Berlin A.M."/>
            <person name="Chapman S.B."/>
            <person name="Goldberg J."/>
            <person name="Griggs A."/>
            <person name="Gujja S."/>
            <person name="Hansen M."/>
            <person name="Howarth C."/>
            <person name="Imamovic A."/>
            <person name="Larimer J."/>
            <person name="McCowen C."/>
            <person name="Montmayeur A."/>
            <person name="Murphy C."/>
            <person name="Neiman D."/>
            <person name="Pearson M."/>
            <person name="Priest M."/>
            <person name="Roberts A."/>
            <person name="Saif S."/>
            <person name="Shea T."/>
            <person name="Sisk P."/>
            <person name="Sykes S."/>
            <person name="Wortman J."/>
            <person name="Nusbaum C."/>
            <person name="Birren B."/>
        </authorList>
    </citation>
    <scope>NUCLEOTIDE SEQUENCE [LARGE SCALE GENOMIC DNA]</scope>
    <source>
        <strain evidence="5 6">YIT 12062</strain>
    </source>
</reference>
<feature type="region of interest" description="Disordered" evidence="2">
    <location>
        <begin position="400"/>
        <end position="426"/>
    </location>
</feature>
<keyword evidence="3" id="KW-1133">Transmembrane helix</keyword>
<dbReference type="AlphaFoldDB" id="K0YKH8"/>
<keyword evidence="3" id="KW-0812">Transmembrane</keyword>
<comment type="caution">
    <text evidence="5">The sequence shown here is derived from an EMBL/GenBank/DDBJ whole genome shotgun (WGS) entry which is preliminary data.</text>
</comment>
<dbReference type="PANTHER" id="PTHR33392:SF6">
    <property type="entry name" value="POLYISOPRENYL-TEICHOIC ACID--PEPTIDOGLYCAN TEICHOIC ACID TRANSFERASE TAGU"/>
    <property type="match status" value="1"/>
</dbReference>
<organism evidence="5 6">
    <name type="scientific">Slackia piriformis YIT 12062</name>
    <dbReference type="NCBI Taxonomy" id="742818"/>
    <lineage>
        <taxon>Bacteria</taxon>
        <taxon>Bacillati</taxon>
        <taxon>Actinomycetota</taxon>
        <taxon>Coriobacteriia</taxon>
        <taxon>Eggerthellales</taxon>
        <taxon>Eggerthellaceae</taxon>
        <taxon>Slackia</taxon>
    </lineage>
</organism>
<protein>
    <recommendedName>
        <fullName evidence="4">Cell envelope-related transcriptional attenuator domain-containing protein</fullName>
    </recommendedName>
</protein>
<sequence length="426" mass="45852">MFFMKKRKNTSNQENTPAFVPQSAALSRGSASRMRNSMVPASAYSSAQSYGRDAYISKKSKKGKKPLIACAVIMALLLIAGGVAFGGVVYMNSISDKLHANVTEELTNALSAEETVPGEPFYMLILGVDRSEERVESGEYGDTYRSDSMILTRVDPRQKTVTLVSIERDTYVNIEGHGPNKINASAALGGSPLVVDTISKFAGVPISHYVEIDFDGFKAAVDALGGIDVDVPVTIDDDDAGGYVEAGQQTLNGDQALILCRSRHTYDEYGSGDYYRMANQRMVMGAIAKKILASDVVTMANTINAMADYITTDMDVQSIVSVATEMHGMDVEEDMYSAMNPTTPTYVNDVWYEYCDLAAWREMMGRVDAGLPPYADEERNANTGGTLDGKVTGVQELGTDASATGTSATESGVTESLDAYGTEGSY</sequence>
<proteinExistence type="inferred from homology"/>
<evidence type="ECO:0000313" key="6">
    <source>
        <dbReference type="Proteomes" id="UP000006069"/>
    </source>
</evidence>
<gene>
    <name evidence="5" type="ORF">HMPREF9451_01517</name>
</gene>
<dbReference type="eggNOG" id="COG1316">
    <property type="taxonomic scope" value="Bacteria"/>
</dbReference>
<dbReference type="EMBL" id="ADMD01000007">
    <property type="protein sequence ID" value="EJZ83991.1"/>
    <property type="molecule type" value="Genomic_DNA"/>
</dbReference>
<dbReference type="InParanoid" id="K0YKH8"/>
<dbReference type="Gene3D" id="3.40.630.190">
    <property type="entry name" value="LCP protein"/>
    <property type="match status" value="1"/>
</dbReference>
<dbReference type="Pfam" id="PF03816">
    <property type="entry name" value="LytR_cpsA_psr"/>
    <property type="match status" value="1"/>
</dbReference>
<keyword evidence="3" id="KW-0472">Membrane</keyword>
<feature type="compositionally biased region" description="Low complexity" evidence="2">
    <location>
        <begin position="400"/>
        <end position="416"/>
    </location>
</feature>
<evidence type="ECO:0000259" key="4">
    <source>
        <dbReference type="Pfam" id="PF03816"/>
    </source>
</evidence>
<comment type="similarity">
    <text evidence="1">Belongs to the LytR/CpsA/Psr (LCP) family.</text>
</comment>
<keyword evidence="6" id="KW-1185">Reference proteome</keyword>
<dbReference type="InterPro" id="IPR004474">
    <property type="entry name" value="LytR_CpsA_psr"/>
</dbReference>
<evidence type="ECO:0000256" key="3">
    <source>
        <dbReference type="SAM" id="Phobius"/>
    </source>
</evidence>
<evidence type="ECO:0000256" key="1">
    <source>
        <dbReference type="ARBA" id="ARBA00006068"/>
    </source>
</evidence>
<feature type="transmembrane region" description="Helical" evidence="3">
    <location>
        <begin position="67"/>
        <end position="91"/>
    </location>
</feature>
<dbReference type="InterPro" id="IPR050922">
    <property type="entry name" value="LytR/CpsA/Psr_CW_biosynth"/>
</dbReference>
<name>K0YKH8_9ACTN</name>
<feature type="region of interest" description="Disordered" evidence="2">
    <location>
        <begin position="1"/>
        <end position="22"/>
    </location>
</feature>
<dbReference type="PATRIC" id="fig|742818.3.peg.1603"/>
<feature type="domain" description="Cell envelope-related transcriptional attenuator" evidence="4">
    <location>
        <begin position="145"/>
        <end position="291"/>
    </location>
</feature>